<proteinExistence type="predicted"/>
<reference evidence="1 2" key="1">
    <citation type="submission" date="2021-06" db="EMBL/GenBank/DDBJ databases">
        <authorList>
            <person name="Kallberg Y."/>
            <person name="Tangrot J."/>
            <person name="Rosling A."/>
        </authorList>
    </citation>
    <scope>NUCLEOTIDE SEQUENCE [LARGE SCALE GENOMIC DNA]</scope>
    <source>
        <strain evidence="1 2">120-4 pot B 10/14</strain>
    </source>
</reference>
<dbReference type="EMBL" id="CAJVQB010004523">
    <property type="protein sequence ID" value="CAG8638288.1"/>
    <property type="molecule type" value="Genomic_DNA"/>
</dbReference>
<accession>A0ABN7UPE4</accession>
<dbReference type="SUPFAM" id="SSF47459">
    <property type="entry name" value="HLH, helix-loop-helix DNA-binding domain"/>
    <property type="match status" value="1"/>
</dbReference>
<organism evidence="1 2">
    <name type="scientific">Gigaspora margarita</name>
    <dbReference type="NCBI Taxonomy" id="4874"/>
    <lineage>
        <taxon>Eukaryota</taxon>
        <taxon>Fungi</taxon>
        <taxon>Fungi incertae sedis</taxon>
        <taxon>Mucoromycota</taxon>
        <taxon>Glomeromycotina</taxon>
        <taxon>Glomeromycetes</taxon>
        <taxon>Diversisporales</taxon>
        <taxon>Gigasporaceae</taxon>
        <taxon>Gigaspora</taxon>
    </lineage>
</organism>
<sequence length="151" mass="17658">MNLNDLIQFLVSNPENPLIISSSFISRPIGDLQLENFNQSLFESKEGKEEIIILHAVFNGFPMTGFTLAYILECAQNINLIKKLYLSEHNVATTKFRNCKLIKRNINRDLEERRNINVNKERKRRDDINEGFTLLHQQLQVHFPTAFNRVK</sequence>
<gene>
    <name evidence="1" type="ORF">GMARGA_LOCUS8703</name>
</gene>
<protein>
    <submittedName>
        <fullName evidence="1">36214_t:CDS:1</fullName>
    </submittedName>
</protein>
<dbReference type="Proteomes" id="UP000789901">
    <property type="component" value="Unassembled WGS sequence"/>
</dbReference>
<dbReference type="InterPro" id="IPR036638">
    <property type="entry name" value="HLH_DNA-bd_sf"/>
</dbReference>
<keyword evidence="2" id="KW-1185">Reference proteome</keyword>
<name>A0ABN7UPE4_GIGMA</name>
<evidence type="ECO:0000313" key="1">
    <source>
        <dbReference type="EMBL" id="CAG8638288.1"/>
    </source>
</evidence>
<comment type="caution">
    <text evidence="1">The sequence shown here is derived from an EMBL/GenBank/DDBJ whole genome shotgun (WGS) entry which is preliminary data.</text>
</comment>
<evidence type="ECO:0000313" key="2">
    <source>
        <dbReference type="Proteomes" id="UP000789901"/>
    </source>
</evidence>